<dbReference type="EMBL" id="MT144668">
    <property type="protein sequence ID" value="QJH96971.1"/>
    <property type="molecule type" value="Genomic_DNA"/>
</dbReference>
<dbReference type="AlphaFoldDB" id="A0A6H1ZKD2"/>
<protein>
    <submittedName>
        <fullName evidence="1">Uncharacterized protein</fullName>
    </submittedName>
</protein>
<dbReference type="EMBL" id="MT144082">
    <property type="protein sequence ID" value="QJA48386.1"/>
    <property type="molecule type" value="Genomic_DNA"/>
</dbReference>
<organism evidence="1">
    <name type="scientific">viral metagenome</name>
    <dbReference type="NCBI Taxonomy" id="1070528"/>
    <lineage>
        <taxon>unclassified sequences</taxon>
        <taxon>metagenomes</taxon>
        <taxon>organismal metagenomes</taxon>
    </lineage>
</organism>
<evidence type="ECO:0000313" key="1">
    <source>
        <dbReference type="EMBL" id="QJA48386.1"/>
    </source>
</evidence>
<evidence type="ECO:0000313" key="2">
    <source>
        <dbReference type="EMBL" id="QJH96971.1"/>
    </source>
</evidence>
<sequence length="68" mass="7819">MSGEERPIQIYCKITGIIMSTEKEGCILFTKDKESTLKTTIKLLKTLEGKDTILILSPYLRRNKDQDK</sequence>
<name>A0A6H1ZKD2_9ZZZZ</name>
<proteinExistence type="predicted"/>
<reference evidence="1" key="1">
    <citation type="submission" date="2020-03" db="EMBL/GenBank/DDBJ databases">
        <title>The deep terrestrial virosphere.</title>
        <authorList>
            <person name="Holmfeldt K."/>
            <person name="Nilsson E."/>
            <person name="Simone D."/>
            <person name="Lopez-Fernandez M."/>
            <person name="Wu X."/>
            <person name="de Brujin I."/>
            <person name="Lundin D."/>
            <person name="Andersson A."/>
            <person name="Bertilsson S."/>
            <person name="Dopson M."/>
        </authorList>
    </citation>
    <scope>NUCLEOTIDE SEQUENCE</scope>
    <source>
        <strain evidence="1">TM448A00932</strain>
        <strain evidence="2">TM448B00884</strain>
    </source>
</reference>
<accession>A0A6H1ZKD2</accession>
<gene>
    <name evidence="1" type="ORF">TM448A00932_0014</name>
    <name evidence="2" type="ORF">TM448B00884_0022</name>
</gene>